<dbReference type="GO" id="GO:0008725">
    <property type="term" value="F:DNA-3-methyladenine glycosylase activity"/>
    <property type="evidence" value="ECO:0007669"/>
    <property type="project" value="TreeGrafter"/>
</dbReference>
<feature type="domain" description="HhH-GPD" evidence="6">
    <location>
        <begin position="129"/>
        <end position="289"/>
    </location>
</feature>
<dbReference type="CDD" id="cd00056">
    <property type="entry name" value="ENDO3c"/>
    <property type="match status" value="1"/>
</dbReference>
<dbReference type="InterPro" id="IPR051912">
    <property type="entry name" value="Alkylbase_DNA_Glycosylase/TA"/>
</dbReference>
<dbReference type="FunFam" id="1.10.340.30:FF:000004">
    <property type="entry name" value="DNA-3-methyladenine glycosylase II"/>
    <property type="match status" value="1"/>
</dbReference>
<dbReference type="GO" id="GO:0043916">
    <property type="term" value="F:DNA-7-methylguanine glycosylase activity"/>
    <property type="evidence" value="ECO:0007669"/>
    <property type="project" value="TreeGrafter"/>
</dbReference>
<protein>
    <recommendedName>
        <fullName evidence="3">DNA-3-methyladenine glycosylase II</fullName>
        <ecNumber evidence="3">3.2.2.21</ecNumber>
    </recommendedName>
</protein>
<evidence type="ECO:0000256" key="1">
    <source>
        <dbReference type="ARBA" id="ARBA00000086"/>
    </source>
</evidence>
<comment type="caution">
    <text evidence="7">The sequence shown here is derived from an EMBL/GenBank/DDBJ whole genome shotgun (WGS) entry which is preliminary data.</text>
</comment>
<dbReference type="EMBL" id="JABBPK010000001">
    <property type="protein sequence ID" value="NMO76230.1"/>
    <property type="molecule type" value="Genomic_DNA"/>
</dbReference>
<dbReference type="Proteomes" id="UP000588491">
    <property type="component" value="Unassembled WGS sequence"/>
</dbReference>
<gene>
    <name evidence="7" type="ORF">HHU08_04275</name>
</gene>
<dbReference type="SUPFAM" id="SSF48150">
    <property type="entry name" value="DNA-glycosylase"/>
    <property type="match status" value="1"/>
</dbReference>
<evidence type="ECO:0000256" key="5">
    <source>
        <dbReference type="ARBA" id="ARBA00023204"/>
    </source>
</evidence>
<keyword evidence="4" id="KW-0227">DNA damage</keyword>
<evidence type="ECO:0000256" key="3">
    <source>
        <dbReference type="ARBA" id="ARBA00012000"/>
    </source>
</evidence>
<dbReference type="PANTHER" id="PTHR43003:SF5">
    <property type="entry name" value="DNA-3-METHYLADENINE GLYCOSYLASE"/>
    <property type="match status" value="1"/>
</dbReference>
<dbReference type="GO" id="GO:0032993">
    <property type="term" value="C:protein-DNA complex"/>
    <property type="evidence" value="ECO:0007669"/>
    <property type="project" value="TreeGrafter"/>
</dbReference>
<organism evidence="7 8">
    <name type="scientific">Niallia alba</name>
    <dbReference type="NCBI Taxonomy" id="2729105"/>
    <lineage>
        <taxon>Bacteria</taxon>
        <taxon>Bacillati</taxon>
        <taxon>Bacillota</taxon>
        <taxon>Bacilli</taxon>
        <taxon>Bacillales</taxon>
        <taxon>Bacillaceae</taxon>
        <taxon>Niallia</taxon>
    </lineage>
</organism>
<dbReference type="Gene3D" id="1.10.340.30">
    <property type="entry name" value="Hypothetical protein, domain 2"/>
    <property type="match status" value="1"/>
</dbReference>
<dbReference type="SMART" id="SM00478">
    <property type="entry name" value="ENDO3c"/>
    <property type="match status" value="1"/>
</dbReference>
<dbReference type="InterPro" id="IPR011257">
    <property type="entry name" value="DNA_glycosylase"/>
</dbReference>
<dbReference type="InterPro" id="IPR037046">
    <property type="entry name" value="AlkA_N_sf"/>
</dbReference>
<evidence type="ECO:0000256" key="2">
    <source>
        <dbReference type="ARBA" id="ARBA00010817"/>
    </source>
</evidence>
<dbReference type="EC" id="3.2.2.21" evidence="3"/>
<evidence type="ECO:0000259" key="6">
    <source>
        <dbReference type="SMART" id="SM00478"/>
    </source>
</evidence>
<proteinExistence type="inferred from homology"/>
<keyword evidence="5" id="KW-0234">DNA repair</keyword>
<reference evidence="7 8" key="1">
    <citation type="submission" date="2020-04" db="EMBL/GenBank/DDBJ databases">
        <title>Bacillus sp. UniB3 isolated from commercial digestive syrup.</title>
        <authorList>
            <person name="Thorat V."/>
            <person name="Kirdat K."/>
            <person name="Tiwarekar B."/>
            <person name="Yadav A."/>
        </authorList>
    </citation>
    <scope>NUCLEOTIDE SEQUENCE [LARGE SCALE GENOMIC DNA]</scope>
    <source>
        <strain evidence="7 8">UniB3</strain>
    </source>
</reference>
<keyword evidence="8" id="KW-1185">Reference proteome</keyword>
<comment type="similarity">
    <text evidence="2">Belongs to the alkylbase DNA glycosidase AlkA family.</text>
</comment>
<evidence type="ECO:0000313" key="8">
    <source>
        <dbReference type="Proteomes" id="UP000588491"/>
    </source>
</evidence>
<comment type="catalytic activity">
    <reaction evidence="1">
        <text>Hydrolysis of alkylated DNA, releasing 3-methyladenine, 3-methylguanine, 7-methylguanine and 7-methyladenine.</text>
        <dbReference type="EC" id="3.2.2.21"/>
    </reaction>
</comment>
<dbReference type="GO" id="GO:0006285">
    <property type="term" value="P:base-excision repair, AP site formation"/>
    <property type="evidence" value="ECO:0007669"/>
    <property type="project" value="TreeGrafter"/>
</dbReference>
<name>A0A7Y0K6F8_9BACI</name>
<dbReference type="GO" id="GO:0032131">
    <property type="term" value="F:alkylated DNA binding"/>
    <property type="evidence" value="ECO:0007669"/>
    <property type="project" value="TreeGrafter"/>
</dbReference>
<dbReference type="GO" id="GO:0005737">
    <property type="term" value="C:cytoplasm"/>
    <property type="evidence" value="ECO:0007669"/>
    <property type="project" value="TreeGrafter"/>
</dbReference>
<dbReference type="Pfam" id="PF00730">
    <property type="entry name" value="HhH-GPD"/>
    <property type="match status" value="1"/>
</dbReference>
<dbReference type="GO" id="GO:0006307">
    <property type="term" value="P:DNA alkylation repair"/>
    <property type="evidence" value="ECO:0007669"/>
    <property type="project" value="TreeGrafter"/>
</dbReference>
<evidence type="ECO:0000256" key="4">
    <source>
        <dbReference type="ARBA" id="ARBA00022763"/>
    </source>
</evidence>
<dbReference type="PANTHER" id="PTHR43003">
    <property type="entry name" value="DNA-3-METHYLADENINE GLYCOSYLASE"/>
    <property type="match status" value="1"/>
</dbReference>
<dbReference type="Gene3D" id="3.30.310.20">
    <property type="entry name" value="DNA-3-methyladenine glycosylase AlkA, N-terminal domain"/>
    <property type="match status" value="1"/>
</dbReference>
<dbReference type="AlphaFoldDB" id="A0A7Y0K6F8"/>
<evidence type="ECO:0000313" key="7">
    <source>
        <dbReference type="EMBL" id="NMO76230.1"/>
    </source>
</evidence>
<sequence>MQTIYIQGPYNFDLVLSRLALDPLHNLHKEERWVKVPLRIKNKHIVVKVQATGTTDNPTFYLEVDEIDSSSLHNLIYKEISRIFRWDVSLLAIHEHFQKTKLKSLFDEHYGTPIVLDFHPYNSLIKCIIHQQLNLKFAFTLTQRFVTTYGFQKGGVWFYPLPETVAKLTVAELRELQFSTRKAEYIIDLSKEIINGHLDIDSLYEKSDEQIMEELIRLRGIGQWTIQNVLLFGLGRNNLFPIADIGIQNAIKKLLELEQKPSKEEMEIMMPEWQPYLSYASLYLWRSME</sequence>
<dbReference type="Gene3D" id="1.10.1670.10">
    <property type="entry name" value="Helix-hairpin-Helix base-excision DNA repair enzymes (C-terminal)"/>
    <property type="match status" value="1"/>
</dbReference>
<dbReference type="RefSeq" id="WP_169187878.1">
    <property type="nucleotide sequence ID" value="NZ_JABBPK010000001.1"/>
</dbReference>
<dbReference type="InterPro" id="IPR023170">
    <property type="entry name" value="HhH_base_excis_C"/>
</dbReference>
<dbReference type="InterPro" id="IPR003265">
    <property type="entry name" value="HhH-GPD_domain"/>
</dbReference>
<accession>A0A7Y0K6F8</accession>